<dbReference type="GO" id="GO:0016787">
    <property type="term" value="F:hydrolase activity"/>
    <property type="evidence" value="ECO:0007669"/>
    <property type="project" value="UniProtKB-KW"/>
</dbReference>
<comment type="caution">
    <text evidence="5">The sequence shown here is derived from an EMBL/GenBank/DDBJ whole genome shotgun (WGS) entry which is preliminary data.</text>
</comment>
<dbReference type="SUPFAM" id="SSF160467">
    <property type="entry name" value="PH0987 N-terminal domain-like"/>
    <property type="match status" value="1"/>
</dbReference>
<evidence type="ECO:0000259" key="4">
    <source>
        <dbReference type="SMART" id="SM00796"/>
    </source>
</evidence>
<evidence type="ECO:0000256" key="1">
    <source>
        <dbReference type="ARBA" id="ARBA00022741"/>
    </source>
</evidence>
<gene>
    <name evidence="5" type="ORF">EV197_2629</name>
</gene>
<proteinExistence type="predicted"/>
<dbReference type="NCBIfam" id="TIGR00370">
    <property type="entry name" value="5-oxoprolinase subunit PxpB"/>
    <property type="match status" value="1"/>
</dbReference>
<keyword evidence="3" id="KW-0067">ATP-binding</keyword>
<name>A0A4Q7NYH0_9FLAO</name>
<keyword evidence="6" id="KW-1185">Reference proteome</keyword>
<dbReference type="Gene3D" id="2.40.100.10">
    <property type="entry name" value="Cyclophilin-like"/>
    <property type="match status" value="1"/>
</dbReference>
<accession>A0A4Q7NYH0</accession>
<dbReference type="PANTHER" id="PTHR34698">
    <property type="entry name" value="5-OXOPROLINASE SUBUNIT B"/>
    <property type="match status" value="1"/>
</dbReference>
<dbReference type="EMBL" id="SGXE01000003">
    <property type="protein sequence ID" value="RZS92491.1"/>
    <property type="molecule type" value="Genomic_DNA"/>
</dbReference>
<dbReference type="OrthoDB" id="9778567at2"/>
<dbReference type="Gene3D" id="3.30.1360.40">
    <property type="match status" value="1"/>
</dbReference>
<dbReference type="InterPro" id="IPR003833">
    <property type="entry name" value="CT_C_D"/>
</dbReference>
<organism evidence="5 6">
    <name type="scientific">Aquimarina brevivitae</name>
    <dbReference type="NCBI Taxonomy" id="323412"/>
    <lineage>
        <taxon>Bacteria</taxon>
        <taxon>Pseudomonadati</taxon>
        <taxon>Bacteroidota</taxon>
        <taxon>Flavobacteriia</taxon>
        <taxon>Flavobacteriales</taxon>
        <taxon>Flavobacteriaceae</taxon>
        <taxon>Aquimarina</taxon>
    </lineage>
</organism>
<evidence type="ECO:0000313" key="6">
    <source>
        <dbReference type="Proteomes" id="UP000292262"/>
    </source>
</evidence>
<sequence length="241" mass="27474">MTYELKYKQYSERAILVAWPSRIDKNILEDVLLFKNSIKIKKDKVIVQITSTYNSLLIFYTSTIKDVYSEISALRSIYETCGVAENLQNHLWEIPVCYEDELSPDLLSFCNQKKLSVDEFVALHTAPTYQVYFIGFLPGFLYLGGLDPKLHFPRKQTPNLKVEKGSVAIGGQQTGIYPSNSPGGWHVVGKTPVELFDKDRRPPCFIQPGDQIKYVAISLEQYGDIFTKIKKGTYDLKSVKL</sequence>
<feature type="domain" description="Carboxyltransferase" evidence="4">
    <location>
        <begin position="5"/>
        <end position="206"/>
    </location>
</feature>
<dbReference type="Pfam" id="PF02682">
    <property type="entry name" value="CT_C_D"/>
    <property type="match status" value="1"/>
</dbReference>
<dbReference type="InterPro" id="IPR029000">
    <property type="entry name" value="Cyclophilin-like_dom_sf"/>
</dbReference>
<evidence type="ECO:0000256" key="2">
    <source>
        <dbReference type="ARBA" id="ARBA00022801"/>
    </source>
</evidence>
<keyword evidence="2" id="KW-0378">Hydrolase</keyword>
<dbReference type="GO" id="GO:0005524">
    <property type="term" value="F:ATP binding"/>
    <property type="evidence" value="ECO:0007669"/>
    <property type="project" value="UniProtKB-KW"/>
</dbReference>
<dbReference type="Proteomes" id="UP000292262">
    <property type="component" value="Unassembled WGS sequence"/>
</dbReference>
<reference evidence="5 6" key="1">
    <citation type="submission" date="2019-02" db="EMBL/GenBank/DDBJ databases">
        <title>Genomic Encyclopedia of Type Strains, Phase IV (KMG-IV): sequencing the most valuable type-strain genomes for metagenomic binning, comparative biology and taxonomic classification.</title>
        <authorList>
            <person name="Goeker M."/>
        </authorList>
    </citation>
    <scope>NUCLEOTIDE SEQUENCE [LARGE SCALE GENOMIC DNA]</scope>
    <source>
        <strain evidence="5 6">DSM 17196</strain>
    </source>
</reference>
<dbReference type="SMART" id="SM00796">
    <property type="entry name" value="AHS1"/>
    <property type="match status" value="1"/>
</dbReference>
<protein>
    <submittedName>
        <fullName evidence="5">Inhibitor of KinA</fullName>
    </submittedName>
</protein>
<dbReference type="PANTHER" id="PTHR34698:SF2">
    <property type="entry name" value="5-OXOPROLINASE SUBUNIT B"/>
    <property type="match status" value="1"/>
</dbReference>
<evidence type="ECO:0000256" key="3">
    <source>
        <dbReference type="ARBA" id="ARBA00022840"/>
    </source>
</evidence>
<dbReference type="AlphaFoldDB" id="A0A4Q7NYH0"/>
<keyword evidence="1" id="KW-0547">Nucleotide-binding</keyword>
<dbReference type="RefSeq" id="WP_130287171.1">
    <property type="nucleotide sequence ID" value="NZ_SGXE01000003.1"/>
</dbReference>
<evidence type="ECO:0000313" key="5">
    <source>
        <dbReference type="EMBL" id="RZS92491.1"/>
    </source>
</evidence>
<dbReference type="SUPFAM" id="SSF50891">
    <property type="entry name" value="Cyclophilin-like"/>
    <property type="match status" value="1"/>
</dbReference>
<dbReference type="InterPro" id="IPR010016">
    <property type="entry name" value="PxpB"/>
</dbReference>